<dbReference type="Ensembl" id="ENSSDUT00000011839.1">
    <property type="protein sequence ID" value="ENSSDUP00000011622.1"/>
    <property type="gene ID" value="ENSSDUG00000008296.1"/>
</dbReference>
<feature type="domain" description="NTR" evidence="7">
    <location>
        <begin position="1498"/>
        <end position="1646"/>
    </location>
</feature>
<dbReference type="SUPFAM" id="SSF48239">
    <property type="entry name" value="Terpenoid cyclases/Protein prenyltransferases"/>
    <property type="match status" value="1"/>
</dbReference>
<evidence type="ECO:0000256" key="1">
    <source>
        <dbReference type="ARBA" id="ARBA00004613"/>
    </source>
</evidence>
<dbReference type="GO" id="GO:0005615">
    <property type="term" value="C:extracellular space"/>
    <property type="evidence" value="ECO:0007669"/>
    <property type="project" value="InterPro"/>
</dbReference>
<dbReference type="InterPro" id="IPR011626">
    <property type="entry name" value="Alpha-macroglobulin_TED"/>
</dbReference>
<dbReference type="SMART" id="SM01359">
    <property type="entry name" value="A2M_N_2"/>
    <property type="match status" value="1"/>
</dbReference>
<dbReference type="Pfam" id="PF17790">
    <property type="entry name" value="MG1"/>
    <property type="match status" value="1"/>
</dbReference>
<organism evidence="8 9">
    <name type="scientific">Seriola dumerili</name>
    <name type="common">Greater amberjack</name>
    <name type="synonym">Caranx dumerili</name>
    <dbReference type="NCBI Taxonomy" id="41447"/>
    <lineage>
        <taxon>Eukaryota</taxon>
        <taxon>Metazoa</taxon>
        <taxon>Chordata</taxon>
        <taxon>Craniata</taxon>
        <taxon>Vertebrata</taxon>
        <taxon>Euteleostomi</taxon>
        <taxon>Actinopterygii</taxon>
        <taxon>Neopterygii</taxon>
        <taxon>Teleostei</taxon>
        <taxon>Neoteleostei</taxon>
        <taxon>Acanthomorphata</taxon>
        <taxon>Carangaria</taxon>
        <taxon>Carangiformes</taxon>
        <taxon>Carangidae</taxon>
        <taxon>Seriola</taxon>
    </lineage>
</organism>
<feature type="chain" id="PRO_5017381219" evidence="5">
    <location>
        <begin position="30"/>
        <end position="1649"/>
    </location>
</feature>
<dbReference type="SMART" id="SM01361">
    <property type="entry name" value="A2M_recep"/>
    <property type="match status" value="1"/>
</dbReference>
<dbReference type="Pfam" id="PF00207">
    <property type="entry name" value="A2M"/>
    <property type="match status" value="1"/>
</dbReference>
<dbReference type="Gene3D" id="2.60.120.1540">
    <property type="match status" value="1"/>
</dbReference>
<comment type="subcellular location">
    <subcellularLocation>
        <location evidence="1">Secreted</location>
    </subcellularLocation>
</comment>
<evidence type="ECO:0000256" key="2">
    <source>
        <dbReference type="ARBA" id="ARBA00022525"/>
    </source>
</evidence>
<dbReference type="PROSITE" id="PS01178">
    <property type="entry name" value="ANAPHYLATOXIN_2"/>
    <property type="match status" value="1"/>
</dbReference>
<dbReference type="FunFam" id="2.40.50.120:FF:000013">
    <property type="entry name" value="Complement C3"/>
    <property type="match status" value="1"/>
</dbReference>
<keyword evidence="4" id="KW-1015">Disulfide bond</keyword>
<dbReference type="STRING" id="41447.ENSSDUP00000011622"/>
<reference evidence="8" key="1">
    <citation type="submission" date="2025-08" db="UniProtKB">
        <authorList>
            <consortium name="Ensembl"/>
        </authorList>
    </citation>
    <scope>IDENTIFICATION</scope>
</reference>
<dbReference type="InterPro" id="IPR008930">
    <property type="entry name" value="Terpenoid_cyclase/PrenylTrfase"/>
</dbReference>
<keyword evidence="9" id="KW-1185">Reference proteome</keyword>
<dbReference type="Gene3D" id="2.60.40.690">
    <property type="entry name" value="Alpha-macroglobulin, receptor-binding domain"/>
    <property type="match status" value="1"/>
</dbReference>
<dbReference type="SMART" id="SM00643">
    <property type="entry name" value="C345C"/>
    <property type="match status" value="1"/>
</dbReference>
<dbReference type="Pfam" id="PF01835">
    <property type="entry name" value="MG2"/>
    <property type="match status" value="1"/>
</dbReference>
<dbReference type="Gene3D" id="2.60.40.1930">
    <property type="match status" value="3"/>
</dbReference>
<dbReference type="PROSITE" id="PS00477">
    <property type="entry name" value="ALPHA_2_MACROGLOBULIN"/>
    <property type="match status" value="1"/>
</dbReference>
<dbReference type="InterPro" id="IPR001134">
    <property type="entry name" value="Netrin_domain"/>
</dbReference>
<dbReference type="Gene3D" id="6.20.50.160">
    <property type="match status" value="1"/>
</dbReference>
<dbReference type="OMA" id="GEPFANN"/>
<protein>
    <submittedName>
        <fullName evidence="8">Complement C3-like</fullName>
    </submittedName>
</protein>
<dbReference type="InterPro" id="IPR001599">
    <property type="entry name" value="Macroglobln_a2"/>
</dbReference>
<proteinExistence type="predicted"/>
<dbReference type="SUPFAM" id="SSF47686">
    <property type="entry name" value="Anaphylotoxins (complement system)"/>
    <property type="match status" value="1"/>
</dbReference>
<dbReference type="InterPro" id="IPR000020">
    <property type="entry name" value="Anaphylatoxin/fibulin"/>
</dbReference>
<dbReference type="SMART" id="SM00104">
    <property type="entry name" value="ANATO"/>
    <property type="match status" value="1"/>
</dbReference>
<dbReference type="Pfam" id="PF07677">
    <property type="entry name" value="A2M_recep"/>
    <property type="match status" value="1"/>
</dbReference>
<feature type="domain" description="Anaphylatoxin-like" evidence="6">
    <location>
        <begin position="687"/>
        <end position="722"/>
    </location>
</feature>
<evidence type="ECO:0000313" key="9">
    <source>
        <dbReference type="Proteomes" id="UP000261420"/>
    </source>
</evidence>
<dbReference type="InterPro" id="IPR040839">
    <property type="entry name" value="MG4"/>
</dbReference>
<dbReference type="SMART" id="SM01360">
    <property type="entry name" value="A2M"/>
    <property type="match status" value="1"/>
</dbReference>
<dbReference type="GO" id="GO:0004866">
    <property type="term" value="F:endopeptidase inhibitor activity"/>
    <property type="evidence" value="ECO:0007669"/>
    <property type="project" value="InterPro"/>
</dbReference>
<evidence type="ECO:0000313" key="8">
    <source>
        <dbReference type="Ensembl" id="ENSSDUP00000011622.1"/>
    </source>
</evidence>
<dbReference type="Gene3D" id="2.40.50.120">
    <property type="match status" value="1"/>
</dbReference>
<evidence type="ECO:0000256" key="5">
    <source>
        <dbReference type="SAM" id="SignalP"/>
    </source>
</evidence>
<dbReference type="CDD" id="cd02896">
    <property type="entry name" value="complement_C3_C4_C5"/>
    <property type="match status" value="1"/>
</dbReference>
<dbReference type="InterPro" id="IPR041555">
    <property type="entry name" value="MG3"/>
</dbReference>
<dbReference type="Pfam" id="PF07678">
    <property type="entry name" value="TED_complement"/>
    <property type="match status" value="1"/>
</dbReference>
<dbReference type="SUPFAM" id="SSF50242">
    <property type="entry name" value="TIMP-like"/>
    <property type="match status" value="1"/>
</dbReference>
<evidence type="ECO:0000256" key="4">
    <source>
        <dbReference type="ARBA" id="ARBA00023157"/>
    </source>
</evidence>
<reference evidence="8" key="2">
    <citation type="submission" date="2025-09" db="UniProtKB">
        <authorList>
            <consortium name="Ensembl"/>
        </authorList>
    </citation>
    <scope>IDENTIFICATION</scope>
</reference>
<evidence type="ECO:0000259" key="6">
    <source>
        <dbReference type="PROSITE" id="PS01178"/>
    </source>
</evidence>
<dbReference type="InterPro" id="IPR047565">
    <property type="entry name" value="Alpha-macroglob_thiol-ester_cl"/>
</dbReference>
<dbReference type="Pfam" id="PF01759">
    <property type="entry name" value="NTR"/>
    <property type="match status" value="1"/>
</dbReference>
<evidence type="ECO:0000259" key="7">
    <source>
        <dbReference type="PROSITE" id="PS50189"/>
    </source>
</evidence>
<dbReference type="InterPro" id="IPR011625">
    <property type="entry name" value="A2M_N_BRD"/>
</dbReference>
<dbReference type="Pfam" id="PF07703">
    <property type="entry name" value="A2M_BRD"/>
    <property type="match status" value="1"/>
</dbReference>
<name>A0A3B4TZX0_SERDU</name>
<dbReference type="InterPro" id="IPR008993">
    <property type="entry name" value="TIMP-like_OB-fold"/>
</dbReference>
<dbReference type="SUPFAM" id="SSF49410">
    <property type="entry name" value="Alpha-macroglobulin receptor domain"/>
    <property type="match status" value="1"/>
</dbReference>
<dbReference type="Proteomes" id="UP000261420">
    <property type="component" value="Unplaced"/>
</dbReference>
<dbReference type="PANTHER" id="PTHR11412">
    <property type="entry name" value="MACROGLOBULIN / COMPLEMENT"/>
    <property type="match status" value="1"/>
</dbReference>
<dbReference type="Gene3D" id="2.60.40.1940">
    <property type="match status" value="1"/>
</dbReference>
<dbReference type="InterPro" id="IPR019742">
    <property type="entry name" value="MacrogloblnA2_CS"/>
</dbReference>
<dbReference type="Pfam" id="PF01821">
    <property type="entry name" value="ANATO"/>
    <property type="match status" value="1"/>
</dbReference>
<dbReference type="CDD" id="cd00017">
    <property type="entry name" value="ANATO"/>
    <property type="match status" value="1"/>
</dbReference>
<dbReference type="InterPro" id="IPR041425">
    <property type="entry name" value="C3/4/5_MG1"/>
</dbReference>
<keyword evidence="3" id="KW-0882">Thioester bond</keyword>
<dbReference type="InterPro" id="IPR009048">
    <property type="entry name" value="A-macroglobulin_rcpt-bd"/>
</dbReference>
<dbReference type="Gene3D" id="1.50.10.20">
    <property type="match status" value="1"/>
</dbReference>
<dbReference type="FunFam" id="2.60.40.10:FF:000155">
    <property type="entry name" value="complement C3 isoform X1"/>
    <property type="match status" value="1"/>
</dbReference>
<dbReference type="InterPro" id="IPR002890">
    <property type="entry name" value="MG2"/>
</dbReference>
<dbReference type="Pfam" id="PF17791">
    <property type="entry name" value="MG3"/>
    <property type="match status" value="1"/>
</dbReference>
<dbReference type="FunFam" id="2.60.40.1940:FF:000001">
    <property type="entry name" value="Complement component C3"/>
    <property type="match status" value="1"/>
</dbReference>
<dbReference type="Gene3D" id="2.20.130.20">
    <property type="match status" value="1"/>
</dbReference>
<sequence>MGSGRRIGETQLWQLALLGLFFWCSLTDATPVLRVGAEENIFIECQGCTDAQPDMKVTIKVLNSPTKSTILTETSVTLTGHNKFQQFGQITIPSDTFYKIPSMMQHVYLQAHFPGVILEKVVLVSFQSGYIFIQTDKTLYTPNSIVHFRMFAVTPRMEPVERDTPTSTYASVAIEMMTPEGISLSLPGPVILDSGMYSGIYPLSEVVSLGLWKVVARFPHNPQYSYSAEFEVKEYVLPSFEVKLTPMSSFFHVNSPKLTIKIKATYLFGKDVEGSASAVFGLMHEGQKAAFQSSIQRVSIEDGEGEVTLRKEHIIQANNNNNNIDNLVGKSIYVAVNVLTENGGEMVQAEWRNIKIVKSPYTIHFKKTPKYFKPGMNLDVVIEALNPDDTPAKSIALMVNPGNVVGSTEDNGMARLSINTNPTLEQLIITASTDVPGVTQATATMTAYPYNTKSKSYIHIGVGKAVVKLGENLKVNFNYNKQEGAQNDITYLIMSRGQLVKYERYTTKSEVVISKIVHITKHMLPSFRIIAYYHTNDNEVVSDSIWVDVEDSCMGSLKLETKDSSRQNYEPGGRIQLKVTGDSGATVGLVAVDKGVFVLNNKHRLTQKKIWDLVEKHDTGCTPGGGRNGTDVFNDAGLVFHSNVGSGTPNRKELKCPSPSRRKRASAILDSSTSLLSQFADKNQRECCLDGFKKTPLSYNCERRSEYIMDGAACVEAFLRCCKEMEIQEAEKMEDILTLARSEEEYSNYDTSEIVTRSKFHESWHWTTIKLPPCSEHNCDTSEKLTSVFPLKDTITTWQFIGISLSKNHSICVADPLSIIAQKDFFIKLNLPYSVVRGEQLEFKAIIHNYIDRGFTVRVDLFENEHVCSAASRRGIFYQEVNVRAHGTRAVSFVIIPMKAGSLTIKVRASVKGQRIGDEVQKTLLVLPKGKLTKSLKIVTLDPARKGVGGRHMVTIRNDINMQEVVPGTEPTTEIYVSGREQLGALVEETIGNKSMGSMIQKPKGCGEQNMALMTLPVIATRYLDRTNQWITAGDDRRDEALNFISIGYTNQLNYRKPDGSFAVFQRRPGSTWLTAYVAKVFSMASTLVAVDKKVVCDALNFVIAHQLNTGQFEDVGVIFDTTMIGDVRGTNSDISMTAFCLIAIQESRTLCSRTIPHLQGSIDKAVAYLEGHLHQITNPYAAAISSYALAIENKLNRQILMKFSRELNHWPVYSKLLTLEATAYALLALVKVKALEEARPIVRWFTKQQSYSGDYGSTQATVMVYQAMAEYWTVANEEDYSMNIDLRLPGRTGVLKVFLDNKNHFYTKRDENQDVNVTAEGTGEATVKMVSVYYALLKENESNCNKFNLSVKLVQGENENIYTLKIKVMYLDAQSNSTMAIVNIGMLTGFTADINDLKILSKGPARVIEKYEVVNNRTDGASIIIYLERISNKQEEEISFKLHQEVTGYLLQPAAVTVYEYYDHQNKNGEFYHPKRKSGELLRLCRNNECSCAEEECTKQKKDKISNDDRYIQSCLSTEESKTDYVYKVRVVKFTTELSTDIFKMEILKVIKEGTDIGAVGKFREFISYEHCREALNLLIGKTYLIMGMDRDVRLFKNTQSHQYVLGERTWIEYWPTAEECQNKKYQSTCTGMEDLEHKYSFIACIAK</sequence>
<dbReference type="PROSITE" id="PS50189">
    <property type="entry name" value="NTR"/>
    <property type="match status" value="1"/>
</dbReference>
<keyword evidence="5" id="KW-0732">Signal</keyword>
<evidence type="ECO:0000256" key="3">
    <source>
        <dbReference type="ARBA" id="ARBA00022966"/>
    </source>
</evidence>
<dbReference type="GeneTree" id="ENSGT00940000154063"/>
<dbReference type="Gene3D" id="2.60.40.10">
    <property type="entry name" value="Immunoglobulins"/>
    <property type="match status" value="2"/>
</dbReference>
<dbReference type="SMART" id="SM01419">
    <property type="entry name" value="Thiol-ester_cl"/>
    <property type="match status" value="1"/>
</dbReference>
<dbReference type="InterPro" id="IPR013783">
    <property type="entry name" value="Ig-like_fold"/>
</dbReference>
<dbReference type="InterPro" id="IPR050473">
    <property type="entry name" value="A2M/Complement_sys"/>
</dbReference>
<dbReference type="Gene3D" id="1.20.91.20">
    <property type="entry name" value="Anaphylotoxins (complement system)"/>
    <property type="match status" value="1"/>
</dbReference>
<dbReference type="InterPro" id="IPR018081">
    <property type="entry name" value="Anaphylatoxin_comp_syst"/>
</dbReference>
<dbReference type="Pfam" id="PF17789">
    <property type="entry name" value="MG4"/>
    <property type="match status" value="1"/>
</dbReference>
<keyword evidence="2" id="KW-0964">Secreted</keyword>
<dbReference type="InterPro" id="IPR036595">
    <property type="entry name" value="A-macroglobulin_rcpt-bd_sf"/>
</dbReference>
<feature type="signal peptide" evidence="5">
    <location>
        <begin position="1"/>
        <end position="29"/>
    </location>
</feature>
<accession>A0A3B4TZX0</accession>
<dbReference type="InterPro" id="IPR018933">
    <property type="entry name" value="Netrin_module_non-TIMP"/>
</dbReference>
<dbReference type="PANTHER" id="PTHR11412:SF81">
    <property type="entry name" value="COMPLEMENT C3"/>
    <property type="match status" value="1"/>
</dbReference>